<evidence type="ECO:0000256" key="6">
    <source>
        <dbReference type="RuleBase" id="RU000716"/>
    </source>
</evidence>
<dbReference type="GO" id="GO:0003677">
    <property type="term" value="F:DNA binding"/>
    <property type="evidence" value="ECO:0007669"/>
    <property type="project" value="UniProtKB-KW"/>
</dbReference>
<evidence type="ECO:0000256" key="5">
    <source>
        <dbReference type="ARBA" id="ARBA00023163"/>
    </source>
</evidence>
<dbReference type="GO" id="GO:0016987">
    <property type="term" value="F:sigma factor activity"/>
    <property type="evidence" value="ECO:0007669"/>
    <property type="project" value="UniProtKB-KW"/>
</dbReference>
<dbReference type="InterPro" id="IPR036388">
    <property type="entry name" value="WH-like_DNA-bd_sf"/>
</dbReference>
<keyword evidence="10" id="KW-1185">Reference proteome</keyword>
<comment type="caution">
    <text evidence="9">The sequence shown here is derived from an EMBL/GenBank/DDBJ whole genome shotgun (WGS) entry which is preliminary data.</text>
</comment>
<dbReference type="PANTHER" id="PTHR43133:SF25">
    <property type="entry name" value="RNA POLYMERASE SIGMA FACTOR RFAY-RELATED"/>
    <property type="match status" value="1"/>
</dbReference>
<keyword evidence="4 6" id="KW-0238">DNA-binding</keyword>
<dbReference type="Proteomes" id="UP000295367">
    <property type="component" value="Unassembled WGS sequence"/>
</dbReference>
<feature type="domain" description="RNA polymerase sigma factor 70 region 4 type 2" evidence="8">
    <location>
        <begin position="113"/>
        <end position="164"/>
    </location>
</feature>
<proteinExistence type="inferred from homology"/>
<keyword evidence="3 6" id="KW-0731">Sigma factor</keyword>
<dbReference type="AlphaFoldDB" id="A0A4R3XTH2"/>
<dbReference type="NCBIfam" id="TIGR02937">
    <property type="entry name" value="sigma70-ECF"/>
    <property type="match status" value="1"/>
</dbReference>
<protein>
    <recommendedName>
        <fullName evidence="6">RNA polymerase sigma factor</fullName>
    </recommendedName>
</protein>
<keyword evidence="5 6" id="KW-0804">Transcription</keyword>
<comment type="similarity">
    <text evidence="1 6">Belongs to the sigma-70 factor family. ECF subfamily.</text>
</comment>
<evidence type="ECO:0000256" key="2">
    <source>
        <dbReference type="ARBA" id="ARBA00023015"/>
    </source>
</evidence>
<dbReference type="SUPFAM" id="SSF88659">
    <property type="entry name" value="Sigma3 and sigma4 domains of RNA polymerase sigma factors"/>
    <property type="match status" value="1"/>
</dbReference>
<evidence type="ECO:0000256" key="3">
    <source>
        <dbReference type="ARBA" id="ARBA00023082"/>
    </source>
</evidence>
<reference evidence="9 10" key="1">
    <citation type="submission" date="2019-03" db="EMBL/GenBank/DDBJ databases">
        <title>Genomic Encyclopedia of Type Strains, Phase IV (KMG-IV): sequencing the most valuable type-strain genomes for metagenomic binning, comparative biology and taxonomic classification.</title>
        <authorList>
            <person name="Goeker M."/>
        </authorList>
    </citation>
    <scope>NUCLEOTIDE SEQUENCE [LARGE SCALE GENOMIC DNA]</scope>
    <source>
        <strain evidence="9 10">DSM 100309</strain>
    </source>
</reference>
<dbReference type="Pfam" id="PF04542">
    <property type="entry name" value="Sigma70_r2"/>
    <property type="match status" value="1"/>
</dbReference>
<dbReference type="InterPro" id="IPR014284">
    <property type="entry name" value="RNA_pol_sigma-70_dom"/>
</dbReference>
<dbReference type="Gene3D" id="1.10.10.10">
    <property type="entry name" value="Winged helix-like DNA-binding domain superfamily/Winged helix DNA-binding domain"/>
    <property type="match status" value="1"/>
</dbReference>
<evidence type="ECO:0000259" key="8">
    <source>
        <dbReference type="Pfam" id="PF08281"/>
    </source>
</evidence>
<dbReference type="PROSITE" id="PS01063">
    <property type="entry name" value="SIGMA70_ECF"/>
    <property type="match status" value="1"/>
</dbReference>
<dbReference type="CDD" id="cd06171">
    <property type="entry name" value="Sigma70_r4"/>
    <property type="match status" value="1"/>
</dbReference>
<evidence type="ECO:0000256" key="1">
    <source>
        <dbReference type="ARBA" id="ARBA00010641"/>
    </source>
</evidence>
<dbReference type="EMBL" id="SMCO01000017">
    <property type="protein sequence ID" value="TCV82975.1"/>
    <property type="molecule type" value="Genomic_DNA"/>
</dbReference>
<dbReference type="InterPro" id="IPR013324">
    <property type="entry name" value="RNA_pol_sigma_r3/r4-like"/>
</dbReference>
<gene>
    <name evidence="9" type="ORF">EDC63_1178</name>
</gene>
<evidence type="ECO:0000313" key="9">
    <source>
        <dbReference type="EMBL" id="TCV82975.1"/>
    </source>
</evidence>
<accession>A0A4R3XTH2</accession>
<dbReference type="InterPro" id="IPR013249">
    <property type="entry name" value="RNA_pol_sigma70_r4_t2"/>
</dbReference>
<dbReference type="GO" id="GO:0006352">
    <property type="term" value="P:DNA-templated transcription initiation"/>
    <property type="evidence" value="ECO:0007669"/>
    <property type="project" value="InterPro"/>
</dbReference>
<organism evidence="9 10">
    <name type="scientific">Sulfurirhabdus autotrophica</name>
    <dbReference type="NCBI Taxonomy" id="1706046"/>
    <lineage>
        <taxon>Bacteria</taxon>
        <taxon>Pseudomonadati</taxon>
        <taxon>Pseudomonadota</taxon>
        <taxon>Betaproteobacteria</taxon>
        <taxon>Nitrosomonadales</taxon>
        <taxon>Sulfuricellaceae</taxon>
        <taxon>Sulfurirhabdus</taxon>
    </lineage>
</organism>
<feature type="domain" description="RNA polymerase sigma-70 region 2" evidence="7">
    <location>
        <begin position="19"/>
        <end position="82"/>
    </location>
</feature>
<dbReference type="Gene3D" id="1.10.1740.10">
    <property type="match status" value="1"/>
</dbReference>
<evidence type="ECO:0000256" key="4">
    <source>
        <dbReference type="ARBA" id="ARBA00023125"/>
    </source>
</evidence>
<evidence type="ECO:0000259" key="7">
    <source>
        <dbReference type="Pfam" id="PF04542"/>
    </source>
</evidence>
<name>A0A4R3XTH2_9PROT</name>
<sequence length="186" mass="21463">MKILSLFSRSKAFNNQLEASRTRLYRVAYAWSHDPMLADDIVQETLAKALKNAGKLRDMAQLNAWLFSIMTNCWRDHFRQLRETDNIEDIEDFQCSHETTPEHISSQTQTVTRVRAAVEKLPLGQRQVLTLVDLEEFSYVEVAAILDIPIGTVMSRLCRARKSLKAHLQELAPLQPEQANKIRRIK</sequence>
<dbReference type="InterPro" id="IPR013325">
    <property type="entry name" value="RNA_pol_sigma_r2"/>
</dbReference>
<evidence type="ECO:0000313" key="10">
    <source>
        <dbReference type="Proteomes" id="UP000295367"/>
    </source>
</evidence>
<dbReference type="RefSeq" id="WP_124944869.1">
    <property type="nucleotide sequence ID" value="NZ_BHVT01000003.1"/>
</dbReference>
<dbReference type="PANTHER" id="PTHR43133">
    <property type="entry name" value="RNA POLYMERASE ECF-TYPE SIGMA FACTO"/>
    <property type="match status" value="1"/>
</dbReference>
<keyword evidence="2 6" id="KW-0805">Transcription regulation</keyword>
<dbReference type="InterPro" id="IPR039425">
    <property type="entry name" value="RNA_pol_sigma-70-like"/>
</dbReference>
<dbReference type="InterPro" id="IPR007627">
    <property type="entry name" value="RNA_pol_sigma70_r2"/>
</dbReference>
<dbReference type="SUPFAM" id="SSF88946">
    <property type="entry name" value="Sigma2 domain of RNA polymerase sigma factors"/>
    <property type="match status" value="1"/>
</dbReference>
<dbReference type="Pfam" id="PF08281">
    <property type="entry name" value="Sigma70_r4_2"/>
    <property type="match status" value="1"/>
</dbReference>
<dbReference type="OrthoDB" id="9797134at2"/>
<dbReference type="InterPro" id="IPR000838">
    <property type="entry name" value="RNA_pol_sigma70_ECF_CS"/>
</dbReference>